<gene>
    <name evidence="1" type="primary">PmlGA01_070030500</name>
    <name evidence="1" type="ORF">PMLGA01_070030500</name>
</gene>
<organism evidence="1 2">
    <name type="scientific">Plasmodium malariae</name>
    <dbReference type="NCBI Taxonomy" id="5858"/>
    <lineage>
        <taxon>Eukaryota</taxon>
        <taxon>Sar</taxon>
        <taxon>Alveolata</taxon>
        <taxon>Apicomplexa</taxon>
        <taxon>Aconoidasida</taxon>
        <taxon>Haemosporida</taxon>
        <taxon>Plasmodiidae</taxon>
        <taxon>Plasmodium</taxon>
        <taxon>Plasmodium (Plasmodium)</taxon>
    </lineage>
</organism>
<dbReference type="AlphaFoldDB" id="A0A1C3KC27"/>
<protein>
    <submittedName>
        <fullName evidence="1">Uncharacterized protein</fullName>
    </submittedName>
</protein>
<accession>A0A1C3KC27</accession>
<sequence length="196" mass="23058">MGESAKTKIKRIMESPYSIELQSLDQAKSNVLLRNLLGIIRSDKSLNIFLFNHDEIIDSMDHNHLRAIILIRTNEYEKFYKHIPIIASLKKIPFVLIERNYFNTIEFNILPDTSHIGIRNLQKENDNFSSIHDQVDKLILLINSYYVSLDIPYLFSHPSYVNTKFKVERVHGKAYAKNLSRKERKKIRKSLKKNNI</sequence>
<evidence type="ECO:0000313" key="1">
    <source>
        <dbReference type="EMBL" id="SBT71058.1"/>
    </source>
</evidence>
<reference evidence="1 2" key="1">
    <citation type="submission" date="2016-06" db="EMBL/GenBank/DDBJ databases">
        <authorList>
            <consortium name="Pathogen Informatics"/>
        </authorList>
    </citation>
    <scope>NUCLEOTIDE SEQUENCE [LARGE SCALE GENOMIC DNA]</scope>
    <source>
        <strain evidence="1">PmlGA01</strain>
    </source>
</reference>
<dbReference type="Proteomes" id="UP000219799">
    <property type="component" value="Chromosome 7"/>
</dbReference>
<proteinExistence type="predicted"/>
<dbReference type="VEuPathDB" id="PlasmoDB:PmUG01_07039900"/>
<dbReference type="EMBL" id="LT594495">
    <property type="protein sequence ID" value="SBT71058.1"/>
    <property type="molecule type" value="Genomic_DNA"/>
</dbReference>
<evidence type="ECO:0000313" key="2">
    <source>
        <dbReference type="Proteomes" id="UP000219799"/>
    </source>
</evidence>
<name>A0A1C3KC27_PLAMA</name>